<evidence type="ECO:0000313" key="2">
    <source>
        <dbReference type="EMBL" id="DAE27429.1"/>
    </source>
</evidence>
<sequence>MIGVILWTLFILLICFCVCGGWIYAIVWIVGGALALSFGLKHELK</sequence>
<keyword evidence="1" id="KW-0812">Transmembrane</keyword>
<keyword evidence="1" id="KW-0472">Membrane</keyword>
<organism evidence="2">
    <name type="scientific">virus sp. ctIVh9</name>
    <dbReference type="NCBI Taxonomy" id="2826797"/>
    <lineage>
        <taxon>Viruses</taxon>
    </lineage>
</organism>
<proteinExistence type="predicted"/>
<evidence type="ECO:0000256" key="1">
    <source>
        <dbReference type="SAM" id="Phobius"/>
    </source>
</evidence>
<dbReference type="EMBL" id="BK015838">
    <property type="protein sequence ID" value="DAE27429.1"/>
    <property type="molecule type" value="Genomic_DNA"/>
</dbReference>
<reference evidence="2" key="1">
    <citation type="journal article" date="2021" name="Proc. Natl. Acad. Sci. U.S.A.">
        <title>A Catalog of Tens of Thousands of Viruses from Human Metagenomes Reveals Hidden Associations with Chronic Diseases.</title>
        <authorList>
            <person name="Tisza M.J."/>
            <person name="Buck C.B."/>
        </authorList>
    </citation>
    <scope>NUCLEOTIDE SEQUENCE</scope>
    <source>
        <strain evidence="2">CtIVh9</strain>
    </source>
</reference>
<protein>
    <submittedName>
        <fullName evidence="2">Uncharacterized protein</fullName>
    </submittedName>
</protein>
<feature type="transmembrane region" description="Helical" evidence="1">
    <location>
        <begin position="6"/>
        <end position="36"/>
    </location>
</feature>
<accession>A0A8S5R8R0</accession>
<keyword evidence="1" id="KW-1133">Transmembrane helix</keyword>
<name>A0A8S5R8R0_9VIRU</name>